<dbReference type="Proteomes" id="UP000008637">
    <property type="component" value="Chromosome"/>
</dbReference>
<dbReference type="Pfam" id="PF01230">
    <property type="entry name" value="HIT"/>
    <property type="match status" value="1"/>
</dbReference>
<organism evidence="5 6">
    <name type="scientific">Mycoplasma haemofelis (strain Langford 1)</name>
    <name type="common">Haemobartonella felis</name>
    <dbReference type="NCBI Taxonomy" id="941640"/>
    <lineage>
        <taxon>Bacteria</taxon>
        <taxon>Bacillati</taxon>
        <taxon>Mycoplasmatota</taxon>
        <taxon>Mollicutes</taxon>
        <taxon>Mycoplasmataceae</taxon>
        <taxon>Mycoplasma</taxon>
    </lineage>
</organism>
<name>E8ZIY9_MYCHL</name>
<dbReference type="PROSITE" id="PS51084">
    <property type="entry name" value="HIT_2"/>
    <property type="match status" value="1"/>
</dbReference>
<reference evidence="5 6" key="1">
    <citation type="journal article" date="2011" name="J. Bacteriol.">
        <title>Complete genome sequence of Mycoplasma haemofelis, a hemotropic mycoplasma.</title>
        <authorList>
            <person name="Barker E.N."/>
            <person name="Helps C.R."/>
            <person name="Peters I.R."/>
            <person name="Darby A.C."/>
            <person name="Radford A.D."/>
            <person name="Tasker S."/>
        </authorList>
    </citation>
    <scope>NUCLEOTIDE SEQUENCE [LARGE SCALE GENOMIC DNA]</scope>
    <source>
        <strain evidence="5 6">Langford 1</strain>
    </source>
</reference>
<evidence type="ECO:0000256" key="2">
    <source>
        <dbReference type="PIRSR" id="PIRSR601310-3"/>
    </source>
</evidence>
<dbReference type="Gene3D" id="3.30.428.10">
    <property type="entry name" value="HIT-like"/>
    <property type="match status" value="1"/>
</dbReference>
<dbReference type="HOGENOM" id="CLU_056776_3_2_14"/>
<dbReference type="PRINTS" id="PR00332">
    <property type="entry name" value="HISTRIAD"/>
</dbReference>
<feature type="active site" description="Tele-AMP-histidine intermediate" evidence="1">
    <location>
        <position position="103"/>
    </location>
</feature>
<sequence length="110" mass="12526">MCSQGSCVFCDIAKDLPNSTSIMESEHAFALPDHKPITKGHTLIITKKHFENFMEVEDEHIKDVSILAKKTVKKLMELHPDIQGVNYVSNQGAKAKQVVFHFHLHIIPRY</sequence>
<evidence type="ECO:0000256" key="3">
    <source>
        <dbReference type="PROSITE-ProRule" id="PRU00464"/>
    </source>
</evidence>
<dbReference type="GO" id="GO:0009117">
    <property type="term" value="P:nucleotide metabolic process"/>
    <property type="evidence" value="ECO:0007669"/>
    <property type="project" value="TreeGrafter"/>
</dbReference>
<gene>
    <name evidence="5" type="primary">hit</name>
    <name evidence="5" type="ORF">HF1_11020</name>
</gene>
<dbReference type="SUPFAM" id="SSF54197">
    <property type="entry name" value="HIT-like"/>
    <property type="match status" value="1"/>
</dbReference>
<keyword evidence="6" id="KW-1185">Reference proteome</keyword>
<dbReference type="InterPro" id="IPR019808">
    <property type="entry name" value="Histidine_triad_CS"/>
</dbReference>
<feature type="short sequence motif" description="Histidine triad motif" evidence="2 3">
    <location>
        <begin position="101"/>
        <end position="105"/>
    </location>
</feature>
<dbReference type="PANTHER" id="PTHR46648:SF1">
    <property type="entry name" value="ADENOSINE 5'-MONOPHOSPHORAMIDASE HNT1"/>
    <property type="match status" value="1"/>
</dbReference>
<protein>
    <submittedName>
        <fullName evidence="5">HIT domain protein</fullName>
    </submittedName>
</protein>
<evidence type="ECO:0000313" key="5">
    <source>
        <dbReference type="EMBL" id="CBY93110.1"/>
    </source>
</evidence>
<evidence type="ECO:0000313" key="6">
    <source>
        <dbReference type="Proteomes" id="UP000008637"/>
    </source>
</evidence>
<proteinExistence type="predicted"/>
<dbReference type="InterPro" id="IPR001310">
    <property type="entry name" value="Histidine_triad_HIT"/>
</dbReference>
<dbReference type="PROSITE" id="PS00892">
    <property type="entry name" value="HIT_1"/>
    <property type="match status" value="1"/>
</dbReference>
<dbReference type="AlphaFoldDB" id="E8ZIY9"/>
<evidence type="ECO:0000259" key="4">
    <source>
        <dbReference type="PROSITE" id="PS51084"/>
    </source>
</evidence>
<dbReference type="GO" id="GO:0003824">
    <property type="term" value="F:catalytic activity"/>
    <property type="evidence" value="ECO:0007669"/>
    <property type="project" value="InterPro"/>
</dbReference>
<dbReference type="KEGG" id="mha:HF1_11020"/>
<feature type="domain" description="HIT" evidence="4">
    <location>
        <begin position="8"/>
        <end position="110"/>
    </location>
</feature>
<accession>E8ZIY9</accession>
<dbReference type="EMBL" id="FR773153">
    <property type="protein sequence ID" value="CBY93110.1"/>
    <property type="molecule type" value="Genomic_DNA"/>
</dbReference>
<dbReference type="InterPro" id="IPR036265">
    <property type="entry name" value="HIT-like_sf"/>
</dbReference>
<dbReference type="InterPro" id="IPR011146">
    <property type="entry name" value="HIT-like"/>
</dbReference>
<evidence type="ECO:0000256" key="1">
    <source>
        <dbReference type="PIRSR" id="PIRSR601310-1"/>
    </source>
</evidence>
<dbReference type="OrthoDB" id="9784774at2"/>
<dbReference type="PANTHER" id="PTHR46648">
    <property type="entry name" value="HIT FAMILY PROTEIN 1"/>
    <property type="match status" value="1"/>
</dbReference>